<organism evidence="4 5">
    <name type="scientific">Owenia fusiformis</name>
    <name type="common">Polychaete worm</name>
    <dbReference type="NCBI Taxonomy" id="6347"/>
    <lineage>
        <taxon>Eukaryota</taxon>
        <taxon>Metazoa</taxon>
        <taxon>Spiralia</taxon>
        <taxon>Lophotrochozoa</taxon>
        <taxon>Annelida</taxon>
        <taxon>Polychaeta</taxon>
        <taxon>Sedentaria</taxon>
        <taxon>Canalipalpata</taxon>
        <taxon>Sabellida</taxon>
        <taxon>Oweniida</taxon>
        <taxon>Oweniidae</taxon>
        <taxon>Owenia</taxon>
    </lineage>
</organism>
<dbReference type="PANTHER" id="PTHR11782">
    <property type="entry name" value="ADENOSINE/GUANOSINE DIPHOSPHATASE"/>
    <property type="match status" value="1"/>
</dbReference>
<dbReference type="Proteomes" id="UP000749559">
    <property type="component" value="Unassembled WGS sequence"/>
</dbReference>
<accession>A0A8J1XMF5</accession>
<evidence type="ECO:0000256" key="1">
    <source>
        <dbReference type="ARBA" id="ARBA00009283"/>
    </source>
</evidence>
<dbReference type="CDD" id="cd24003">
    <property type="entry name" value="ASKHA_NBD_GDA1_CD39_NTPase"/>
    <property type="match status" value="1"/>
</dbReference>
<sequence>MALLGVHRRIYRTTQCIVFILSVFADSSSVTDKKRAAPTATDVEYGVIIDAGSSGSRARIYTWPKRNNLDSSIQLREVNSKKIKPGLSDYVNDIPGVRQHVGSLIEACVESVPRDLQSRTPIYLMATAGMRLLASQDAYNIYQQIDTLFTNKTFCPFDYQRGNSRTLSGEEEGAFSWIAANHLNGLFTSKGSPTETVGILEMGGASTQIAFLPSGSVLADKFPVYVGGRYFGLYVHSYLYAGINYAMQKIYEGLHRNDTSPSKLNNPCMLRGDKTEHTFADGRTIEFKGSSDPEKCQTLVLNELVYKAPSYKCYPKPCAIGQIYQPLLPSNMEFHAIQGFLYTLKTLEVLDDSESFTSSQLKSKADAYCSQSLQSAANNTSPGTNPAYLSSYCLMGIYSNALFTKGYGFDSERRINAAGSIGGEDVSWAPGAMIYEVERRDRGSCSDTRDDKQGHAVSYFHVTQATVLTITITASLAYLL</sequence>
<dbReference type="EMBL" id="CAIIXF020000002">
    <property type="protein sequence ID" value="CAH1778125.1"/>
    <property type="molecule type" value="Genomic_DNA"/>
</dbReference>
<dbReference type="GO" id="GO:0045134">
    <property type="term" value="F:UDP phosphatase activity"/>
    <property type="evidence" value="ECO:0007669"/>
    <property type="project" value="TreeGrafter"/>
</dbReference>
<dbReference type="Pfam" id="PF01150">
    <property type="entry name" value="GDA1_CD39"/>
    <property type="match status" value="1"/>
</dbReference>
<keyword evidence="2 3" id="KW-0378">Hydrolase</keyword>
<gene>
    <name evidence="4" type="ORF">OFUS_LOCUS5090</name>
</gene>
<dbReference type="PANTHER" id="PTHR11782:SF83">
    <property type="entry name" value="GUANOSINE-DIPHOSPHATASE"/>
    <property type="match status" value="1"/>
</dbReference>
<dbReference type="GO" id="GO:0009134">
    <property type="term" value="P:nucleoside diphosphate catabolic process"/>
    <property type="evidence" value="ECO:0007669"/>
    <property type="project" value="TreeGrafter"/>
</dbReference>
<keyword evidence="5" id="KW-1185">Reference proteome</keyword>
<dbReference type="OrthoDB" id="6372431at2759"/>
<evidence type="ECO:0000313" key="4">
    <source>
        <dbReference type="EMBL" id="CAH1778125.1"/>
    </source>
</evidence>
<dbReference type="AlphaFoldDB" id="A0A8J1XMF5"/>
<evidence type="ECO:0000256" key="3">
    <source>
        <dbReference type="RuleBase" id="RU003833"/>
    </source>
</evidence>
<evidence type="ECO:0000313" key="5">
    <source>
        <dbReference type="Proteomes" id="UP000749559"/>
    </source>
</evidence>
<proteinExistence type="inferred from homology"/>
<dbReference type="Gene3D" id="3.30.420.150">
    <property type="entry name" value="Exopolyphosphatase. Domain 2"/>
    <property type="match status" value="1"/>
</dbReference>
<dbReference type="PROSITE" id="PS01238">
    <property type="entry name" value="GDA1_CD39_NTPASE"/>
    <property type="match status" value="1"/>
</dbReference>
<name>A0A8J1XMF5_OWEFU</name>
<dbReference type="GO" id="GO:0017111">
    <property type="term" value="F:ribonucleoside triphosphate phosphatase activity"/>
    <property type="evidence" value="ECO:0007669"/>
    <property type="project" value="TreeGrafter"/>
</dbReference>
<evidence type="ECO:0000256" key="2">
    <source>
        <dbReference type="ARBA" id="ARBA00022801"/>
    </source>
</evidence>
<dbReference type="GO" id="GO:0004382">
    <property type="term" value="F:GDP phosphatase activity"/>
    <property type="evidence" value="ECO:0007669"/>
    <property type="project" value="TreeGrafter"/>
</dbReference>
<comment type="caution">
    <text evidence="4">The sequence shown here is derived from an EMBL/GenBank/DDBJ whole genome shotgun (WGS) entry which is preliminary data.</text>
</comment>
<protein>
    <submittedName>
        <fullName evidence="4">Uncharacterized protein</fullName>
    </submittedName>
</protein>
<dbReference type="GO" id="GO:0005886">
    <property type="term" value="C:plasma membrane"/>
    <property type="evidence" value="ECO:0007669"/>
    <property type="project" value="TreeGrafter"/>
</dbReference>
<comment type="similarity">
    <text evidence="1 3">Belongs to the GDA1/CD39 NTPase family.</text>
</comment>
<dbReference type="Gene3D" id="3.30.420.40">
    <property type="match status" value="1"/>
</dbReference>
<dbReference type="InterPro" id="IPR000407">
    <property type="entry name" value="GDA1_CD39_NTPase"/>
</dbReference>
<reference evidence="4" key="1">
    <citation type="submission" date="2022-03" db="EMBL/GenBank/DDBJ databases">
        <authorList>
            <person name="Martin C."/>
        </authorList>
    </citation>
    <scope>NUCLEOTIDE SEQUENCE</scope>
</reference>